<comment type="caution">
    <text evidence="7">The sequence shown here is derived from an EMBL/GenBank/DDBJ whole genome shotgun (WGS) entry which is preliminary data.</text>
</comment>
<dbReference type="OrthoDB" id="205623at2759"/>
<feature type="domain" description="Sulfotransferase" evidence="6">
    <location>
        <begin position="890"/>
        <end position="1133"/>
    </location>
</feature>
<name>A0A8T2NI77_9TELE</name>
<dbReference type="GO" id="GO:0008146">
    <property type="term" value="F:sulfotransferase activity"/>
    <property type="evidence" value="ECO:0007669"/>
    <property type="project" value="InterPro"/>
</dbReference>
<feature type="domain" description="Sulfotransferase" evidence="6">
    <location>
        <begin position="26"/>
        <end position="268"/>
    </location>
</feature>
<protein>
    <recommendedName>
        <fullName evidence="6">Sulfotransferase domain-containing protein</fullName>
    </recommendedName>
</protein>
<proteinExistence type="inferred from homology"/>
<dbReference type="GO" id="GO:0005737">
    <property type="term" value="C:cytoplasm"/>
    <property type="evidence" value="ECO:0007669"/>
    <property type="project" value="UniProtKB-SubCell"/>
</dbReference>
<evidence type="ECO:0000256" key="5">
    <source>
        <dbReference type="ARBA" id="ARBA00022939"/>
    </source>
</evidence>
<evidence type="ECO:0000256" key="1">
    <source>
        <dbReference type="ARBA" id="ARBA00004496"/>
    </source>
</evidence>
<dbReference type="AlphaFoldDB" id="A0A8T2NI77"/>
<dbReference type="Gene3D" id="3.40.50.300">
    <property type="entry name" value="P-loop containing nucleotide triphosphate hydrolases"/>
    <property type="match status" value="4"/>
</dbReference>
<keyword evidence="5" id="KW-0128">Catecholamine metabolism</keyword>
<evidence type="ECO:0000313" key="8">
    <source>
        <dbReference type="Proteomes" id="UP000824540"/>
    </source>
</evidence>
<dbReference type="EMBL" id="JAFBMS010000089">
    <property type="protein sequence ID" value="KAG9337362.1"/>
    <property type="molecule type" value="Genomic_DNA"/>
</dbReference>
<dbReference type="PANTHER" id="PTHR11783">
    <property type="entry name" value="SULFOTRANSFERASE SULT"/>
    <property type="match status" value="1"/>
</dbReference>
<feature type="domain" description="Sulfotransferase" evidence="6">
    <location>
        <begin position="597"/>
        <end position="677"/>
    </location>
</feature>
<evidence type="ECO:0000256" key="3">
    <source>
        <dbReference type="ARBA" id="ARBA00022490"/>
    </source>
</evidence>
<sequence>MVLPVVESQEFTPEYIDSFEHFEIRDSDVFVVTFPKSGTVWTQNILTLLYEEDFPDSVNKKSFERMPWLEINPKGQDYNLRPSPRLFCSHLQEHLVPRGLQKKKAKVIYVTRNPKDILVSYFHFTKFMVNTETHRDLDETLDKFFSGWMVGGCWFDHIKGWYNNRDKYNILFLSYEEMIKDLRSVVVKMNEFVGKNLSDTAIDRIVEQTTFKNMRGDPKANYEFMEGRTQEKTGKFLRKGTIGDWKNSLTVAQSERFDKVFQERMKDIPLGMVLPVVESNEITPEYLDNLEHFEIRDSDVYVVTFPRSGTVWTQRILTLLYEEDFPDSVNKNSFERMPWLEILLKGQDYNSRPSPRLFSSHLQEHLVPRGLQKKKAKVIYVTRNPKDMLVSYFHFTKFMLNTETHGDLDETLDKFFSGRMIGGCWFDHINGWYSNRDKYNILFLSYEEMIKDLRSVVLKIIEFVGKNFSDAAIDKIVEKTTFKNMKIDPKANYEFLPPRIKDREKGDFLRRGTIGDWKNSLTVAQSERFDKVFQERMKDIPLGLQKKRAIFAVMAQQEFKLLGDTLVTYRGMVIPVTEPNEQTPEYIDSLEHFEIRDSDVFVVTFPKSGTVWTQRILTLLYEEDFPDSVNKTSFERMPWLEIVLKGQDYNSRPSPRLFSSHLHEHLVPRGLQRKKAKFKCTHVVTISVSLNLQILFLFQVICVTRNPKDILVSYFHFTNFMLILETHKDLDETLDKFFSGWMIGGSWFDHIKGWYNNRDKYNILFLSYEEMIKDLRSVVVKISEFVGKNLSDTAIDKIVEQTTFKNMRGDPKANYEFLKQKTQEKTGKFLRKGTIGDWKNSLTVAQSERFDKVFQERMKDIPLGMVLPVVESNEITPEYLDNLEHFEIRDSDVYVVTFPKSGTVWTQRILTLLYEEDFPDSVNKTSFERMPWLEILLKGQDYNSRPSPRLFSSHLHEHLVPRGLQRKKAKIIYVTRNPKDILVSYNHFTDFMLNMETHKDLDETLDKFFSGWMLGGSWFDHIKGWYSNRDKYNILFLSYEEMIKDLRSVVVKISEFVEKNLSDTAIDKIVEKTTFKNMKIDPKANYEFLPPRIKDREKGDFLRKGTIGDWKNSLTVAQSERFDKVFQERMKDIPLSFIWDITELHDPPANTPGTRY</sequence>
<evidence type="ECO:0000256" key="2">
    <source>
        <dbReference type="ARBA" id="ARBA00005771"/>
    </source>
</evidence>
<dbReference type="GO" id="GO:0006805">
    <property type="term" value="P:xenobiotic metabolic process"/>
    <property type="evidence" value="ECO:0007669"/>
    <property type="project" value="UniProtKB-ARBA"/>
</dbReference>
<dbReference type="SUPFAM" id="SSF52540">
    <property type="entry name" value="P-loop containing nucleoside triphosphate hydrolases"/>
    <property type="match status" value="4"/>
</dbReference>
<dbReference type="FunFam" id="3.40.50.300:FF:000433">
    <property type="entry name" value="Estrogen sulfotransferase"/>
    <property type="match status" value="3"/>
</dbReference>
<feature type="domain" description="Sulfotransferase" evidence="6">
    <location>
        <begin position="699"/>
        <end position="861"/>
    </location>
</feature>
<dbReference type="Proteomes" id="UP000824540">
    <property type="component" value="Unassembled WGS sequence"/>
</dbReference>
<comment type="subcellular location">
    <subcellularLocation>
        <location evidence="1">Cytoplasm</location>
    </subcellularLocation>
</comment>
<evidence type="ECO:0000256" key="4">
    <source>
        <dbReference type="ARBA" id="ARBA00022679"/>
    </source>
</evidence>
<reference evidence="7" key="1">
    <citation type="thesis" date="2021" institute="BYU ScholarsArchive" country="Provo, UT, USA">
        <title>Applications of and Algorithms for Genome Assembly and Genomic Analyses with an Emphasis on Marine Teleosts.</title>
        <authorList>
            <person name="Pickett B.D."/>
        </authorList>
    </citation>
    <scope>NUCLEOTIDE SEQUENCE</scope>
    <source>
        <strain evidence="7">HI-2016</strain>
    </source>
</reference>
<feature type="non-terminal residue" evidence="7">
    <location>
        <position position="1"/>
    </location>
</feature>
<accession>A0A8T2NI77</accession>
<feature type="domain" description="Sulfotransferase" evidence="6">
    <location>
        <begin position="297"/>
        <end position="540"/>
    </location>
</feature>
<dbReference type="InterPro" id="IPR027417">
    <property type="entry name" value="P-loop_NTPase"/>
</dbReference>
<evidence type="ECO:0000259" key="6">
    <source>
        <dbReference type="Pfam" id="PF00685"/>
    </source>
</evidence>
<keyword evidence="4" id="KW-0808">Transferase</keyword>
<dbReference type="GO" id="GO:0006584">
    <property type="term" value="P:catecholamine metabolic process"/>
    <property type="evidence" value="ECO:0007669"/>
    <property type="project" value="UniProtKB-KW"/>
</dbReference>
<comment type="similarity">
    <text evidence="2">Belongs to the sulfotransferase 1 family.</text>
</comment>
<dbReference type="Pfam" id="PF00685">
    <property type="entry name" value="Sulfotransfer_1"/>
    <property type="match status" value="5"/>
</dbReference>
<organism evidence="7 8">
    <name type="scientific">Albula glossodonta</name>
    <name type="common">roundjaw bonefish</name>
    <dbReference type="NCBI Taxonomy" id="121402"/>
    <lineage>
        <taxon>Eukaryota</taxon>
        <taxon>Metazoa</taxon>
        <taxon>Chordata</taxon>
        <taxon>Craniata</taxon>
        <taxon>Vertebrata</taxon>
        <taxon>Euteleostomi</taxon>
        <taxon>Actinopterygii</taxon>
        <taxon>Neopterygii</taxon>
        <taxon>Teleostei</taxon>
        <taxon>Albuliformes</taxon>
        <taxon>Albulidae</taxon>
        <taxon>Albula</taxon>
    </lineage>
</organism>
<dbReference type="InterPro" id="IPR000863">
    <property type="entry name" value="Sulfotransferase_dom"/>
</dbReference>
<evidence type="ECO:0000313" key="7">
    <source>
        <dbReference type="EMBL" id="KAG9337362.1"/>
    </source>
</evidence>
<keyword evidence="8" id="KW-1185">Reference proteome</keyword>
<gene>
    <name evidence="7" type="ORF">JZ751_028782</name>
</gene>
<keyword evidence="3" id="KW-0963">Cytoplasm</keyword>